<dbReference type="InterPro" id="IPR034660">
    <property type="entry name" value="DinB/YfiT-like"/>
</dbReference>
<sequence length="173" mass="19644">MTEHAPSLLTFYQGWQTYQQSLIEVIEPLSSEQLALSAGSHQWTVGMLAQHIIANRVWWFQAWMGEGNPDLAPIAHWDPSDEVEVSPRNTAELVAGLKSTWDIVATALGKWNATNLDYIVQPPATLKEEERPYFPPHTRQWIIWHTLEHEIHHGGELSFILGEHGLPGIYGNF</sequence>
<dbReference type="RefSeq" id="WP_220198642.1">
    <property type="nucleotide sequence ID" value="NZ_BNJF01000005.1"/>
</dbReference>
<keyword evidence="5" id="KW-1185">Reference proteome</keyword>
<keyword evidence="2 3" id="KW-0479">Metal-binding</keyword>
<accession>A0A8J3MXA0</accession>
<organism evidence="4 5">
    <name type="scientific">Ktedonospora formicarum</name>
    <dbReference type="NCBI Taxonomy" id="2778364"/>
    <lineage>
        <taxon>Bacteria</taxon>
        <taxon>Bacillati</taxon>
        <taxon>Chloroflexota</taxon>
        <taxon>Ktedonobacteria</taxon>
        <taxon>Ktedonobacterales</taxon>
        <taxon>Ktedonobacteraceae</taxon>
        <taxon>Ktedonospora</taxon>
    </lineage>
</organism>
<gene>
    <name evidence="4" type="ORF">KSX_76910</name>
</gene>
<dbReference type="Proteomes" id="UP000612362">
    <property type="component" value="Unassembled WGS sequence"/>
</dbReference>
<dbReference type="Pfam" id="PF05163">
    <property type="entry name" value="DinB"/>
    <property type="match status" value="1"/>
</dbReference>
<evidence type="ECO:0000256" key="1">
    <source>
        <dbReference type="ARBA" id="ARBA00008635"/>
    </source>
</evidence>
<dbReference type="InterPro" id="IPR007837">
    <property type="entry name" value="DinB"/>
</dbReference>
<comment type="caution">
    <text evidence="4">The sequence shown here is derived from an EMBL/GenBank/DDBJ whole genome shotgun (WGS) entry which is preliminary data.</text>
</comment>
<dbReference type="SUPFAM" id="SSF109854">
    <property type="entry name" value="DinB/YfiT-like putative metalloenzymes"/>
    <property type="match status" value="1"/>
</dbReference>
<reference evidence="4" key="1">
    <citation type="submission" date="2020-10" db="EMBL/GenBank/DDBJ databases">
        <title>Taxonomic study of unclassified bacteria belonging to the class Ktedonobacteria.</title>
        <authorList>
            <person name="Yabe S."/>
            <person name="Wang C.M."/>
            <person name="Zheng Y."/>
            <person name="Sakai Y."/>
            <person name="Cavaletti L."/>
            <person name="Monciardini P."/>
            <person name="Donadio S."/>
        </authorList>
    </citation>
    <scope>NUCLEOTIDE SEQUENCE</scope>
    <source>
        <strain evidence="4">SOSP1-1</strain>
    </source>
</reference>
<evidence type="ECO:0000313" key="5">
    <source>
        <dbReference type="Proteomes" id="UP000612362"/>
    </source>
</evidence>
<dbReference type="EMBL" id="BNJF01000005">
    <property type="protein sequence ID" value="GHO49528.1"/>
    <property type="molecule type" value="Genomic_DNA"/>
</dbReference>
<feature type="binding site" evidence="3">
    <location>
        <position position="51"/>
    </location>
    <ligand>
        <name>a divalent metal cation</name>
        <dbReference type="ChEBI" id="CHEBI:60240"/>
    </ligand>
</feature>
<proteinExistence type="inferred from homology"/>
<dbReference type="Gene3D" id="1.20.120.450">
    <property type="entry name" value="dinb family like domain"/>
    <property type="match status" value="1"/>
</dbReference>
<name>A0A8J3MXA0_9CHLR</name>
<evidence type="ECO:0000256" key="3">
    <source>
        <dbReference type="PIRSR" id="PIRSR607837-1"/>
    </source>
</evidence>
<feature type="binding site" evidence="3">
    <location>
        <position position="149"/>
    </location>
    <ligand>
        <name>a divalent metal cation</name>
        <dbReference type="ChEBI" id="CHEBI:60240"/>
    </ligand>
</feature>
<evidence type="ECO:0000256" key="2">
    <source>
        <dbReference type="ARBA" id="ARBA00022723"/>
    </source>
</evidence>
<dbReference type="AlphaFoldDB" id="A0A8J3MXA0"/>
<evidence type="ECO:0000313" key="4">
    <source>
        <dbReference type="EMBL" id="GHO49528.1"/>
    </source>
</evidence>
<dbReference type="GO" id="GO:0046872">
    <property type="term" value="F:metal ion binding"/>
    <property type="evidence" value="ECO:0007669"/>
    <property type="project" value="UniProtKB-KW"/>
</dbReference>
<comment type="similarity">
    <text evidence="1">Belongs to the DinB family.</text>
</comment>
<protein>
    <recommendedName>
        <fullName evidence="6">Damage-inducible protein DinB</fullName>
    </recommendedName>
</protein>
<feature type="binding site" evidence="3">
    <location>
        <position position="153"/>
    </location>
    <ligand>
        <name>a divalent metal cation</name>
        <dbReference type="ChEBI" id="CHEBI:60240"/>
    </ligand>
</feature>
<evidence type="ECO:0008006" key="6">
    <source>
        <dbReference type="Google" id="ProtNLM"/>
    </source>
</evidence>